<organism evidence="3 4">
    <name type="scientific">Neohortaea acidophila</name>
    <dbReference type="NCBI Taxonomy" id="245834"/>
    <lineage>
        <taxon>Eukaryota</taxon>
        <taxon>Fungi</taxon>
        <taxon>Dikarya</taxon>
        <taxon>Ascomycota</taxon>
        <taxon>Pezizomycotina</taxon>
        <taxon>Dothideomycetes</taxon>
        <taxon>Dothideomycetidae</taxon>
        <taxon>Mycosphaerellales</taxon>
        <taxon>Teratosphaeriaceae</taxon>
        <taxon>Neohortaea</taxon>
    </lineage>
</organism>
<dbReference type="InterPro" id="IPR000626">
    <property type="entry name" value="Ubiquitin-like_dom"/>
</dbReference>
<accession>A0A6A6PGM4</accession>
<evidence type="ECO:0000256" key="1">
    <source>
        <dbReference type="SAM" id="MobiDB-lite"/>
    </source>
</evidence>
<dbReference type="SUPFAM" id="SSF54236">
    <property type="entry name" value="Ubiquitin-like"/>
    <property type="match status" value="1"/>
</dbReference>
<dbReference type="InterPro" id="IPR022617">
    <property type="entry name" value="Rad60/SUMO-like_dom"/>
</dbReference>
<protein>
    <submittedName>
        <fullName evidence="3">Ubiquitin-related domain-containing protein</fullName>
    </submittedName>
</protein>
<gene>
    <name evidence="3" type="ORF">BDY17DRAFT_50028</name>
</gene>
<dbReference type="Gene3D" id="3.10.20.90">
    <property type="entry name" value="Phosphatidylinositol 3-kinase Catalytic Subunit, Chain A, domain 1"/>
    <property type="match status" value="1"/>
</dbReference>
<dbReference type="SMART" id="SM00213">
    <property type="entry name" value="UBQ"/>
    <property type="match status" value="1"/>
</dbReference>
<dbReference type="AlphaFoldDB" id="A0A6A6PGM4"/>
<dbReference type="GeneID" id="54479455"/>
<proteinExistence type="predicted"/>
<feature type="compositionally biased region" description="Polar residues" evidence="1">
    <location>
        <begin position="23"/>
        <end position="51"/>
    </location>
</feature>
<dbReference type="PROSITE" id="PS50053">
    <property type="entry name" value="UBIQUITIN_2"/>
    <property type="match status" value="1"/>
</dbReference>
<dbReference type="Pfam" id="PF11976">
    <property type="entry name" value="Rad60-SLD"/>
    <property type="match status" value="1"/>
</dbReference>
<dbReference type="InterPro" id="IPR029071">
    <property type="entry name" value="Ubiquitin-like_domsf"/>
</dbReference>
<feature type="domain" description="Ubiquitin-like" evidence="2">
    <location>
        <begin position="92"/>
        <end position="167"/>
    </location>
</feature>
<dbReference type="Proteomes" id="UP000799767">
    <property type="component" value="Unassembled WGS sequence"/>
</dbReference>
<reference evidence="3" key="1">
    <citation type="journal article" date="2020" name="Stud. Mycol.">
        <title>101 Dothideomycetes genomes: a test case for predicting lifestyles and emergence of pathogens.</title>
        <authorList>
            <person name="Haridas S."/>
            <person name="Albert R."/>
            <person name="Binder M."/>
            <person name="Bloem J."/>
            <person name="Labutti K."/>
            <person name="Salamov A."/>
            <person name="Andreopoulos B."/>
            <person name="Baker S."/>
            <person name="Barry K."/>
            <person name="Bills G."/>
            <person name="Bluhm B."/>
            <person name="Cannon C."/>
            <person name="Castanera R."/>
            <person name="Culley D."/>
            <person name="Daum C."/>
            <person name="Ezra D."/>
            <person name="Gonzalez J."/>
            <person name="Henrissat B."/>
            <person name="Kuo A."/>
            <person name="Liang C."/>
            <person name="Lipzen A."/>
            <person name="Lutzoni F."/>
            <person name="Magnuson J."/>
            <person name="Mondo S."/>
            <person name="Nolan M."/>
            <person name="Ohm R."/>
            <person name="Pangilinan J."/>
            <person name="Park H.-J."/>
            <person name="Ramirez L."/>
            <person name="Alfaro M."/>
            <person name="Sun H."/>
            <person name="Tritt A."/>
            <person name="Yoshinaga Y."/>
            <person name="Zwiers L.-H."/>
            <person name="Turgeon B."/>
            <person name="Goodwin S."/>
            <person name="Spatafora J."/>
            <person name="Crous P."/>
            <person name="Grigoriev I."/>
        </authorList>
    </citation>
    <scope>NUCLEOTIDE SEQUENCE</scope>
    <source>
        <strain evidence="3">CBS 113389</strain>
    </source>
</reference>
<evidence type="ECO:0000259" key="2">
    <source>
        <dbReference type="PROSITE" id="PS50053"/>
    </source>
</evidence>
<evidence type="ECO:0000313" key="3">
    <source>
        <dbReference type="EMBL" id="KAF2479132.1"/>
    </source>
</evidence>
<dbReference type="EMBL" id="MU001642">
    <property type="protein sequence ID" value="KAF2479132.1"/>
    <property type="molecule type" value="Genomic_DNA"/>
</dbReference>
<feature type="compositionally biased region" description="Low complexity" evidence="1">
    <location>
        <begin position="59"/>
        <end position="83"/>
    </location>
</feature>
<sequence length="171" mass="18349">MASNYRRPTVENEDGTADVDTPMTASNDNGGTTIDPTANTNTEKDTNTNIPDRSPRPYGAAGPNPNANTATNAVPNANAIPNASTAAGPAPMSIRVSDAAHNELAFRLKPNTPLSKVMESYSSRTSRDRRTLRFLFEGVRVTDESTPASLEMEDNDMIEVYMEQLGGGNGW</sequence>
<name>A0A6A6PGM4_9PEZI</name>
<dbReference type="OrthoDB" id="442921at2759"/>
<keyword evidence="4" id="KW-1185">Reference proteome</keyword>
<feature type="region of interest" description="Disordered" evidence="1">
    <location>
        <begin position="1"/>
        <end position="88"/>
    </location>
</feature>
<dbReference type="RefSeq" id="XP_033585702.1">
    <property type="nucleotide sequence ID" value="XM_033738453.1"/>
</dbReference>
<evidence type="ECO:0000313" key="4">
    <source>
        <dbReference type="Proteomes" id="UP000799767"/>
    </source>
</evidence>
<dbReference type="PANTHER" id="PTHR10562">
    <property type="entry name" value="SMALL UBIQUITIN-RELATED MODIFIER"/>
    <property type="match status" value="1"/>
</dbReference>